<sequence length="203" mass="21233">MAFGRRVWGHAASPPRAETRRPRRAMTGARHTETGETDMNKTIVTRLSGAAAVIVLATTLSACAGGQSVAEACKIAQDELATASSTISSDLSSSMSKAATGENVDFGALFQPVMDGLTAAQSKVTNADVKAPLTAFTDEFSSFIQTLEGFEMPDVSKIDPTDAAAMEKLQAAQEKAQEISTKSQEASTKLGEQAKKLQSVCGA</sequence>
<evidence type="ECO:0000256" key="1">
    <source>
        <dbReference type="SAM" id="MobiDB-lite"/>
    </source>
</evidence>
<evidence type="ECO:0000313" key="2">
    <source>
        <dbReference type="EMBL" id="GLJ95491.1"/>
    </source>
</evidence>
<evidence type="ECO:0000313" key="3">
    <source>
        <dbReference type="Proteomes" id="UP001142291"/>
    </source>
</evidence>
<keyword evidence="3" id="KW-1185">Reference proteome</keyword>
<organism evidence="2 3">
    <name type="scientific">Microbacterium dextranolyticum</name>
    <dbReference type="NCBI Taxonomy" id="36806"/>
    <lineage>
        <taxon>Bacteria</taxon>
        <taxon>Bacillati</taxon>
        <taxon>Actinomycetota</taxon>
        <taxon>Actinomycetes</taxon>
        <taxon>Micrococcales</taxon>
        <taxon>Microbacteriaceae</taxon>
        <taxon>Microbacterium</taxon>
    </lineage>
</organism>
<feature type="region of interest" description="Disordered" evidence="1">
    <location>
        <begin position="1"/>
        <end position="32"/>
    </location>
</feature>
<dbReference type="Proteomes" id="UP001142291">
    <property type="component" value="Unassembled WGS sequence"/>
</dbReference>
<feature type="region of interest" description="Disordered" evidence="1">
    <location>
        <begin position="175"/>
        <end position="203"/>
    </location>
</feature>
<reference evidence="2" key="1">
    <citation type="journal article" date="2014" name="Int. J. Syst. Evol. Microbiol.">
        <title>Complete genome sequence of Corynebacterium casei LMG S-19264T (=DSM 44701T), isolated from a smear-ripened cheese.</title>
        <authorList>
            <consortium name="US DOE Joint Genome Institute (JGI-PGF)"/>
            <person name="Walter F."/>
            <person name="Albersmeier A."/>
            <person name="Kalinowski J."/>
            <person name="Ruckert C."/>
        </authorList>
    </citation>
    <scope>NUCLEOTIDE SEQUENCE</scope>
    <source>
        <strain evidence="2">VKM Ac-1940</strain>
    </source>
</reference>
<reference evidence="2" key="2">
    <citation type="submission" date="2023-01" db="EMBL/GenBank/DDBJ databases">
        <authorList>
            <person name="Sun Q."/>
            <person name="Evtushenko L."/>
        </authorList>
    </citation>
    <scope>NUCLEOTIDE SEQUENCE</scope>
    <source>
        <strain evidence="2">VKM Ac-1940</strain>
    </source>
</reference>
<protein>
    <submittedName>
        <fullName evidence="2">Uncharacterized protein</fullName>
    </submittedName>
</protein>
<accession>A0A9W6M647</accession>
<proteinExistence type="predicted"/>
<name>A0A9W6M647_9MICO</name>
<dbReference type="EMBL" id="BSER01000009">
    <property type="protein sequence ID" value="GLJ95491.1"/>
    <property type="molecule type" value="Genomic_DNA"/>
</dbReference>
<feature type="compositionally biased region" description="Polar residues" evidence="1">
    <location>
        <begin position="178"/>
        <end position="187"/>
    </location>
</feature>
<gene>
    <name evidence="2" type="ORF">GCM10017591_15540</name>
</gene>
<dbReference type="AlphaFoldDB" id="A0A9W6M647"/>
<comment type="caution">
    <text evidence="2">The sequence shown here is derived from an EMBL/GenBank/DDBJ whole genome shotgun (WGS) entry which is preliminary data.</text>
</comment>